<dbReference type="SUPFAM" id="SSF53187">
    <property type="entry name" value="Zn-dependent exopeptidases"/>
    <property type="match status" value="1"/>
</dbReference>
<evidence type="ECO:0000313" key="12">
    <source>
        <dbReference type="Proteomes" id="UP000663722"/>
    </source>
</evidence>
<dbReference type="RefSeq" id="WP_207677950.1">
    <property type="nucleotide sequence ID" value="NZ_CP061800.1"/>
</dbReference>
<evidence type="ECO:0000256" key="9">
    <source>
        <dbReference type="RuleBase" id="RU004386"/>
    </source>
</evidence>
<keyword evidence="7 9" id="KW-0862">Zinc</keyword>
<gene>
    <name evidence="11" type="ORF">dnm_052650</name>
</gene>
<keyword evidence="3 9" id="KW-0031">Aminopeptidase</keyword>
<reference evidence="11" key="1">
    <citation type="journal article" date="2021" name="Microb. Physiol.">
        <title>Proteogenomic Insights into the Physiology of Marine, Sulfate-Reducing, Filamentous Desulfonema limicola and Desulfonema magnum.</title>
        <authorList>
            <person name="Schnaars V."/>
            <person name="Wohlbrand L."/>
            <person name="Scheve S."/>
            <person name="Hinrichs C."/>
            <person name="Reinhardt R."/>
            <person name="Rabus R."/>
        </authorList>
    </citation>
    <scope>NUCLEOTIDE SEQUENCE</scope>
    <source>
        <strain evidence="11">4be13</strain>
    </source>
</reference>
<dbReference type="KEGG" id="dmm:dnm_052650"/>
<dbReference type="GO" id="GO:0006508">
    <property type="term" value="P:proteolysis"/>
    <property type="evidence" value="ECO:0007669"/>
    <property type="project" value="UniProtKB-KW"/>
</dbReference>
<sequence length="475" mass="52360">MNPKLSKKEIENLRKHTAREPSLAWDVLSKNEKDKVFKFAEAYKTFLDTSKTEREAVSTILEMAQKNGFENIDEGNSNSGKFYKIHRDKAIALGIIGKKPMADGVRIIGAHIDSPRLDLKQNPLYEETDMAFLKTHYYGGIRKYQWLARPLAIHGKIIKNDGKELNLSIGESEDDPVFTILDLLPHLAGKIQGDKKLSEAFEGEKLNVVVGSLPLGDKETKERFKLSILHYLYETYGMIEEDFISAEIEIVPAGNARDIGLDRSLIGAYGQDDRICAFSALEAIREIKRPDTTSVALFFDKEEIGSEGNTGAKSRFLEEFVSDLLVKAGSDASERSLRKTLINSMALSADVNGALDPDFQEVHEKRNAARLGYGVCITKFTGSGGKSGSSDASAEYMGVIRKIFNKSNVVWQTGELGKIDQGGGGTIAKYLAVYGMEIVDCGPALIGMHSPLEIASKADLYMTFKANKAFFSAKG</sequence>
<proteinExistence type="inferred from homology"/>
<dbReference type="InterPro" id="IPR001948">
    <property type="entry name" value="Peptidase_M18"/>
</dbReference>
<keyword evidence="12" id="KW-1185">Reference proteome</keyword>
<evidence type="ECO:0000256" key="7">
    <source>
        <dbReference type="ARBA" id="ARBA00022833"/>
    </source>
</evidence>
<keyword evidence="5 9" id="KW-0479">Metal-binding</keyword>
<evidence type="ECO:0000256" key="3">
    <source>
        <dbReference type="ARBA" id="ARBA00022438"/>
    </source>
</evidence>
<dbReference type="InterPro" id="IPR023358">
    <property type="entry name" value="Peptidase_M18_dom2"/>
</dbReference>
<keyword evidence="4 9" id="KW-0645">Protease</keyword>
<dbReference type="PRINTS" id="PR00932">
    <property type="entry name" value="AMINO1PTASE"/>
</dbReference>
<comment type="cofactor">
    <cofactor evidence="1 10">
        <name>Zn(2+)</name>
        <dbReference type="ChEBI" id="CHEBI:29105"/>
    </cofactor>
</comment>
<dbReference type="Proteomes" id="UP000663722">
    <property type="component" value="Chromosome"/>
</dbReference>
<dbReference type="PANTHER" id="PTHR28570:SF2">
    <property type="entry name" value="M18 FAMILY AMINOPEPTIDASE 1-RELATED"/>
    <property type="match status" value="1"/>
</dbReference>
<dbReference type="EMBL" id="CP061800">
    <property type="protein sequence ID" value="QTA89215.1"/>
    <property type="molecule type" value="Genomic_DNA"/>
</dbReference>
<organism evidence="11 12">
    <name type="scientific">Desulfonema magnum</name>
    <dbReference type="NCBI Taxonomy" id="45655"/>
    <lineage>
        <taxon>Bacteria</taxon>
        <taxon>Pseudomonadati</taxon>
        <taxon>Thermodesulfobacteriota</taxon>
        <taxon>Desulfobacteria</taxon>
        <taxon>Desulfobacterales</taxon>
        <taxon>Desulfococcaceae</taxon>
        <taxon>Desulfonema</taxon>
    </lineage>
</organism>
<evidence type="ECO:0000256" key="8">
    <source>
        <dbReference type="ARBA" id="ARBA00023049"/>
    </source>
</evidence>
<evidence type="ECO:0000256" key="6">
    <source>
        <dbReference type="ARBA" id="ARBA00022801"/>
    </source>
</evidence>
<evidence type="ECO:0000256" key="10">
    <source>
        <dbReference type="RuleBase" id="RU004387"/>
    </source>
</evidence>
<name>A0A975BQI3_9BACT</name>
<dbReference type="Gene3D" id="2.30.250.10">
    <property type="entry name" value="Aminopeptidase i, Domain 2"/>
    <property type="match status" value="1"/>
</dbReference>
<evidence type="ECO:0000256" key="2">
    <source>
        <dbReference type="ARBA" id="ARBA00008290"/>
    </source>
</evidence>
<dbReference type="EC" id="3.4.11.-" evidence="10"/>
<dbReference type="Pfam" id="PF02127">
    <property type="entry name" value="Peptidase_M18"/>
    <property type="match status" value="1"/>
</dbReference>
<dbReference type="NCBIfam" id="NF002600">
    <property type="entry name" value="PRK02256.1"/>
    <property type="match status" value="1"/>
</dbReference>
<comment type="similarity">
    <text evidence="2 9">Belongs to the peptidase M18 family.</text>
</comment>
<dbReference type="SUPFAM" id="SSF101821">
    <property type="entry name" value="Aminopeptidase/glucanase lid domain"/>
    <property type="match status" value="1"/>
</dbReference>
<evidence type="ECO:0000313" key="11">
    <source>
        <dbReference type="EMBL" id="QTA89215.1"/>
    </source>
</evidence>
<dbReference type="GO" id="GO:0005737">
    <property type="term" value="C:cytoplasm"/>
    <property type="evidence" value="ECO:0007669"/>
    <property type="project" value="UniProtKB-ARBA"/>
</dbReference>
<evidence type="ECO:0000256" key="4">
    <source>
        <dbReference type="ARBA" id="ARBA00022670"/>
    </source>
</evidence>
<accession>A0A975BQI3</accession>
<keyword evidence="8 9" id="KW-0482">Metalloprotease</keyword>
<evidence type="ECO:0000256" key="5">
    <source>
        <dbReference type="ARBA" id="ARBA00022723"/>
    </source>
</evidence>
<keyword evidence="6 9" id="KW-0378">Hydrolase</keyword>
<dbReference type="GO" id="GO:0008237">
    <property type="term" value="F:metallopeptidase activity"/>
    <property type="evidence" value="ECO:0007669"/>
    <property type="project" value="UniProtKB-KW"/>
</dbReference>
<evidence type="ECO:0000256" key="1">
    <source>
        <dbReference type="ARBA" id="ARBA00001947"/>
    </source>
</evidence>
<dbReference type="PANTHER" id="PTHR28570">
    <property type="entry name" value="ASPARTYL AMINOPEPTIDASE"/>
    <property type="match status" value="1"/>
</dbReference>
<dbReference type="Gene3D" id="3.40.630.10">
    <property type="entry name" value="Zn peptidases"/>
    <property type="match status" value="1"/>
</dbReference>
<dbReference type="GO" id="GO:0004177">
    <property type="term" value="F:aminopeptidase activity"/>
    <property type="evidence" value="ECO:0007669"/>
    <property type="project" value="UniProtKB-KW"/>
</dbReference>
<dbReference type="GO" id="GO:0008270">
    <property type="term" value="F:zinc ion binding"/>
    <property type="evidence" value="ECO:0007669"/>
    <property type="project" value="InterPro"/>
</dbReference>
<protein>
    <recommendedName>
        <fullName evidence="10">M18 family aminopeptidase</fullName>
        <ecNumber evidence="10">3.4.11.-</ecNumber>
    </recommendedName>
</protein>
<dbReference type="AlphaFoldDB" id="A0A975BQI3"/>